<dbReference type="AlphaFoldDB" id="A0AAV5VVJ9"/>
<organism evidence="1 2">
    <name type="scientific">Pristionchus fissidentatus</name>
    <dbReference type="NCBI Taxonomy" id="1538716"/>
    <lineage>
        <taxon>Eukaryota</taxon>
        <taxon>Metazoa</taxon>
        <taxon>Ecdysozoa</taxon>
        <taxon>Nematoda</taxon>
        <taxon>Chromadorea</taxon>
        <taxon>Rhabditida</taxon>
        <taxon>Rhabditina</taxon>
        <taxon>Diplogasteromorpha</taxon>
        <taxon>Diplogasteroidea</taxon>
        <taxon>Neodiplogasteridae</taxon>
        <taxon>Pristionchus</taxon>
    </lineage>
</organism>
<evidence type="ECO:0008006" key="3">
    <source>
        <dbReference type="Google" id="ProtNLM"/>
    </source>
</evidence>
<comment type="caution">
    <text evidence="1">The sequence shown here is derived from an EMBL/GenBank/DDBJ whole genome shotgun (WGS) entry which is preliminary data.</text>
</comment>
<dbReference type="Proteomes" id="UP001432322">
    <property type="component" value="Unassembled WGS sequence"/>
</dbReference>
<reference evidence="1" key="1">
    <citation type="submission" date="2023-10" db="EMBL/GenBank/DDBJ databases">
        <title>Genome assembly of Pristionchus species.</title>
        <authorList>
            <person name="Yoshida K."/>
            <person name="Sommer R.J."/>
        </authorList>
    </citation>
    <scope>NUCLEOTIDE SEQUENCE</scope>
    <source>
        <strain evidence="1">RS5133</strain>
    </source>
</reference>
<sequence length="181" mass="21414">LLHSTYNNDTRIPLQRHPYLPRSNLLYTRNLKVSHTDNLLRRIRCLLQHMAFDRVSCELCIKLSINTIHPDSRNLRERAFHAWSWRVRRIVRIGHVWRSLRTRFSHSHLPLSLSATCPKIVGRFPNHFFEMAQFQPKLPIPLQHLPNWTNYVGTGRGGSTRSHSTIKWLHCLPRDTHYGQC</sequence>
<dbReference type="EMBL" id="BTSY01000004">
    <property type="protein sequence ID" value="GMT22566.1"/>
    <property type="molecule type" value="Genomic_DNA"/>
</dbReference>
<accession>A0AAV5VVJ9</accession>
<feature type="non-terminal residue" evidence="1">
    <location>
        <position position="1"/>
    </location>
</feature>
<gene>
    <name evidence="1" type="ORF">PFISCL1PPCAC_13863</name>
</gene>
<protein>
    <recommendedName>
        <fullName evidence="3">Ribosomal protein</fullName>
    </recommendedName>
</protein>
<evidence type="ECO:0000313" key="2">
    <source>
        <dbReference type="Proteomes" id="UP001432322"/>
    </source>
</evidence>
<keyword evidence="2" id="KW-1185">Reference proteome</keyword>
<evidence type="ECO:0000313" key="1">
    <source>
        <dbReference type="EMBL" id="GMT22566.1"/>
    </source>
</evidence>
<proteinExistence type="predicted"/>
<name>A0AAV5VVJ9_9BILA</name>